<evidence type="ECO:0000313" key="2">
    <source>
        <dbReference type="Proteomes" id="UP000433309"/>
    </source>
</evidence>
<organism evidence="1 2">
    <name type="scientific">Duganella guangzhouensis</name>
    <dbReference type="NCBI Taxonomy" id="2666084"/>
    <lineage>
        <taxon>Bacteria</taxon>
        <taxon>Pseudomonadati</taxon>
        <taxon>Pseudomonadota</taxon>
        <taxon>Betaproteobacteria</taxon>
        <taxon>Burkholderiales</taxon>
        <taxon>Oxalobacteraceae</taxon>
        <taxon>Telluria group</taxon>
        <taxon>Duganella</taxon>
    </lineage>
</organism>
<protein>
    <submittedName>
        <fullName evidence="1">Uncharacterized protein</fullName>
    </submittedName>
</protein>
<proteinExistence type="predicted"/>
<gene>
    <name evidence="1" type="ORF">GJ699_10665</name>
</gene>
<comment type="caution">
    <text evidence="1">The sequence shown here is derived from an EMBL/GenBank/DDBJ whole genome shotgun (WGS) entry which is preliminary data.</text>
</comment>
<dbReference type="Proteomes" id="UP000433309">
    <property type="component" value="Unassembled WGS sequence"/>
</dbReference>
<evidence type="ECO:0000313" key="1">
    <source>
        <dbReference type="EMBL" id="MRW90447.1"/>
    </source>
</evidence>
<dbReference type="AlphaFoldDB" id="A0A6I2KZU6"/>
<dbReference type="RefSeq" id="WP_154375868.1">
    <property type="nucleotide sequence ID" value="NZ_WKJK01000004.1"/>
</dbReference>
<dbReference type="EMBL" id="WKJK01000004">
    <property type="protein sequence ID" value="MRW90447.1"/>
    <property type="molecule type" value="Genomic_DNA"/>
</dbReference>
<reference evidence="1 2" key="1">
    <citation type="submission" date="2019-11" db="EMBL/GenBank/DDBJ databases">
        <title>Novel species isolated from a subtropical stream in China.</title>
        <authorList>
            <person name="Lu H."/>
        </authorList>
    </citation>
    <scope>NUCLEOTIDE SEQUENCE [LARGE SCALE GENOMIC DNA]</scope>
    <source>
        <strain evidence="1 2">FT80W</strain>
    </source>
</reference>
<name>A0A6I2KZU6_9BURK</name>
<accession>A0A6I2KZU6</accession>
<sequence>MNDKINDRPLFYCIAHAPFSWQMPDFMTMLGSGDYVPENGLAMSKLLSPEEARRNRYLGEYLALFEVRRQLIANKSTGFVGFCHYRRFALTEPIGVLTGFNYHAHPDLLAQVRPEHFYGDMQTPIVPISVTFAGSILQQYDANGTTRDMLMFFGDAVDCGVITNLEAANFLSNPSFITAPTVAYIPVQWFVDIVHDLELVMSRYFRHHYIHRPGYTDRSMAFCCERLQAFLLSKRIAEWGPDKVIARALVRLDENYPRT</sequence>
<keyword evidence="2" id="KW-1185">Reference proteome</keyword>